<dbReference type="AlphaFoldDB" id="A0A7R9YG06"/>
<organism evidence="3">
    <name type="scientific">Pinguiococcus pyrenoidosus</name>
    <dbReference type="NCBI Taxonomy" id="172671"/>
    <lineage>
        <taxon>Eukaryota</taxon>
        <taxon>Sar</taxon>
        <taxon>Stramenopiles</taxon>
        <taxon>Ochrophyta</taxon>
        <taxon>Pinguiophyceae</taxon>
        <taxon>Pinguiochrysidales</taxon>
        <taxon>Pinguiochrysidaceae</taxon>
        <taxon>Pinguiococcus</taxon>
    </lineage>
</organism>
<dbReference type="InterPro" id="IPR045063">
    <property type="entry name" value="Dynamin_N"/>
</dbReference>
<dbReference type="InterPro" id="IPR001401">
    <property type="entry name" value="Dynamin_GTPase"/>
</dbReference>
<sequence>MSRVSVESANAEMQEELKQECFELYKEVAKLGKANDDRILKFCLCGGQSSGKTSIIESYAGQRVGYVASSCATRCPVRYTMTKVASPEEEGCFLNKERKENLSDALRIHMQALAQNTDGPMRGFSEQILEVEVHSMAADNIIFLDLPGLRSAEVPDADVVLRLNAKFLRDRSYTPIIVSKLESEGELYAIGNINKVFDSEDICGDDVPVGRTDWRKTAIMVFNKVDEKIRTGPDPTRVTQTGETPFAEFVRTLAEAQSFQGVHPERCFFMALRPNMEGIDDVRDLHPQAWTDEHVKHTAALGDKWFHESRYGVANLYGFQTGKEEWNSAWAPRFGFGAFRKYMEGEWLDSLVTSLHKIQHWVESKQGELLRELQQKEADEQGRDKNKVRMLFMNYLQHFAQQMKCLYRGMHVDNRRQKHGPKFRRTRFDTEEMGKTYEQDISDVPRPLDISKRSFKMDIPYSEILASQSFLGVDNNPEGSNELEGWEGYLGMQELIDKFTYADAESTGLLPLGVEVAEERFVGQNQCRRIVDIVTFMILNQYSKKFTRDEIRNTSQNGLQLINESAVCLACAKSSLDRGKSGVRWMCLVGYKILQDFAPVVTENLLSSASFRMFQPSGPFHPFTVLVQRKYCEIVDAAWKTVEYGYHDDAEFAFAGCREDDLVQELMSVCVGPSIPEMFNLDLRPSAARNTKEVIIPGDDALNRLQAAADDSDEEAKQDAPSKHNRDVIEGLQTIASFAGRHRKAFTIAEYVGGGYGKPKPVVHVDMDMEYMNKMIRGFYFSMARKLVHLMRGRFRVEISALFDALDQASHEGVLLETLKSRLDEELTDDHYIETLLEENFAADDRPSTVVEEELQDFTRLAAKLTRVLRKERVYLSFRKRPSAARARAPLTPVHRGPYSAAPSTINTSPTEDRVRIRAQGADRNGKPLDEEKKPAASPADEKLSDFF</sequence>
<name>A0A7R9YG06_9STRA</name>
<accession>A0A7R9YG06</accession>
<protein>
    <recommendedName>
        <fullName evidence="2">Dynamin GTPase domain-containing protein</fullName>
    </recommendedName>
</protein>
<dbReference type="GO" id="GO:0003924">
    <property type="term" value="F:GTPase activity"/>
    <property type="evidence" value="ECO:0007669"/>
    <property type="project" value="InterPro"/>
</dbReference>
<gene>
    <name evidence="3" type="ORF">PPYR1160_LOCUS14800</name>
</gene>
<reference evidence="3" key="1">
    <citation type="submission" date="2021-01" db="EMBL/GenBank/DDBJ databases">
        <authorList>
            <person name="Corre E."/>
            <person name="Pelletier E."/>
            <person name="Niang G."/>
            <person name="Scheremetjew M."/>
            <person name="Finn R."/>
            <person name="Kale V."/>
            <person name="Holt S."/>
            <person name="Cochrane G."/>
            <person name="Meng A."/>
            <person name="Brown T."/>
            <person name="Cohen L."/>
        </authorList>
    </citation>
    <scope>NUCLEOTIDE SEQUENCE</scope>
    <source>
        <strain evidence="3">CCMP2078</strain>
    </source>
</reference>
<dbReference type="InterPro" id="IPR027417">
    <property type="entry name" value="P-loop_NTPase"/>
</dbReference>
<dbReference type="SUPFAM" id="SSF52540">
    <property type="entry name" value="P-loop containing nucleoside triphosphate hydrolases"/>
    <property type="match status" value="1"/>
</dbReference>
<dbReference type="Pfam" id="PF00350">
    <property type="entry name" value="Dynamin_N"/>
    <property type="match status" value="1"/>
</dbReference>
<feature type="domain" description="Dynamin GTPase" evidence="2">
    <location>
        <begin position="15"/>
        <end position="232"/>
    </location>
</feature>
<dbReference type="SMART" id="SM00053">
    <property type="entry name" value="DYNc"/>
    <property type="match status" value="1"/>
</dbReference>
<evidence type="ECO:0000256" key="1">
    <source>
        <dbReference type="SAM" id="MobiDB-lite"/>
    </source>
</evidence>
<proteinExistence type="predicted"/>
<feature type="region of interest" description="Disordered" evidence="1">
    <location>
        <begin position="886"/>
        <end position="948"/>
    </location>
</feature>
<dbReference type="Gene3D" id="3.40.50.300">
    <property type="entry name" value="P-loop containing nucleotide triphosphate hydrolases"/>
    <property type="match status" value="1"/>
</dbReference>
<dbReference type="EMBL" id="HBEA01019495">
    <property type="protein sequence ID" value="CAD8265297.1"/>
    <property type="molecule type" value="Transcribed_RNA"/>
</dbReference>
<evidence type="ECO:0000259" key="2">
    <source>
        <dbReference type="SMART" id="SM00053"/>
    </source>
</evidence>
<feature type="compositionally biased region" description="Basic and acidic residues" evidence="1">
    <location>
        <begin position="924"/>
        <end position="948"/>
    </location>
</feature>
<dbReference type="GO" id="GO:0005525">
    <property type="term" value="F:GTP binding"/>
    <property type="evidence" value="ECO:0007669"/>
    <property type="project" value="InterPro"/>
</dbReference>
<evidence type="ECO:0000313" key="3">
    <source>
        <dbReference type="EMBL" id="CAD8265297.1"/>
    </source>
</evidence>